<dbReference type="Gene3D" id="2.60.120.10">
    <property type="entry name" value="Jelly Rolls"/>
    <property type="match status" value="1"/>
</dbReference>
<accession>A0A1V8ZYH2</accession>
<dbReference type="STRING" id="1962155.B1813_18250"/>
<dbReference type="Proteomes" id="UP000192591">
    <property type="component" value="Unassembled WGS sequence"/>
</dbReference>
<organism evidence="2 3">
    <name type="scientific">Saccharomonospora piscinae</name>
    <dbReference type="NCBI Taxonomy" id="687388"/>
    <lineage>
        <taxon>Bacteria</taxon>
        <taxon>Bacillati</taxon>
        <taxon>Actinomycetota</taxon>
        <taxon>Actinomycetes</taxon>
        <taxon>Pseudonocardiales</taxon>
        <taxon>Pseudonocardiaceae</taxon>
        <taxon>Saccharomonospora</taxon>
    </lineage>
</organism>
<dbReference type="RefSeq" id="WP_081193922.1">
    <property type="nucleotide sequence ID" value="NZ_MWIH01000008.1"/>
</dbReference>
<gene>
    <name evidence="2" type="ORF">B1813_18250</name>
</gene>
<feature type="domain" description="Cupin type-2" evidence="1">
    <location>
        <begin position="40"/>
        <end position="101"/>
    </location>
</feature>
<sequence length="123" mass="12918">MAVVTRAEAPRFERTGFTFHPLAVPSRGSTQLAVWALDAAPGARSERHTVDVEEVFVLHDGAVTIELGDTAEPLSPGDAAIVPPDVPVRLHNTGEVPASLTVCTSAGIRGTVNGVSIDPPWSR</sequence>
<dbReference type="InterPro" id="IPR013096">
    <property type="entry name" value="Cupin_2"/>
</dbReference>
<dbReference type="Pfam" id="PF07883">
    <property type="entry name" value="Cupin_2"/>
    <property type="match status" value="1"/>
</dbReference>
<evidence type="ECO:0000259" key="1">
    <source>
        <dbReference type="Pfam" id="PF07883"/>
    </source>
</evidence>
<name>A0A1V8ZYH2_SACPI</name>
<keyword evidence="3" id="KW-1185">Reference proteome</keyword>
<dbReference type="InterPro" id="IPR011051">
    <property type="entry name" value="RmlC_Cupin_sf"/>
</dbReference>
<evidence type="ECO:0000313" key="2">
    <source>
        <dbReference type="EMBL" id="OQO89803.1"/>
    </source>
</evidence>
<dbReference type="InterPro" id="IPR014710">
    <property type="entry name" value="RmlC-like_jellyroll"/>
</dbReference>
<protein>
    <submittedName>
        <fullName evidence="2">Cupin</fullName>
    </submittedName>
</protein>
<comment type="caution">
    <text evidence="2">The sequence shown here is derived from an EMBL/GenBank/DDBJ whole genome shotgun (WGS) entry which is preliminary data.</text>
</comment>
<evidence type="ECO:0000313" key="3">
    <source>
        <dbReference type="Proteomes" id="UP000192591"/>
    </source>
</evidence>
<dbReference type="SUPFAM" id="SSF51182">
    <property type="entry name" value="RmlC-like cupins"/>
    <property type="match status" value="1"/>
</dbReference>
<reference evidence="2 3" key="1">
    <citation type="submission" date="2017-02" db="EMBL/GenBank/DDBJ databases">
        <title>Draft genome of Saccharomonospora sp. 154.</title>
        <authorList>
            <person name="Alonso-Carmona G.S."/>
            <person name="De La Haba R."/>
            <person name="Vera-Gargallo B."/>
            <person name="Sandoval-Trujillo A.H."/>
            <person name="Ramirez-Duran N."/>
            <person name="Ventosa A."/>
        </authorList>
    </citation>
    <scope>NUCLEOTIDE SEQUENCE [LARGE SCALE GENOMIC DNA]</scope>
    <source>
        <strain evidence="2 3">LRS4.154</strain>
    </source>
</reference>
<dbReference type="AlphaFoldDB" id="A0A1V8ZYH2"/>
<dbReference type="EMBL" id="MWIH01000008">
    <property type="protein sequence ID" value="OQO89803.1"/>
    <property type="molecule type" value="Genomic_DNA"/>
</dbReference>
<proteinExistence type="predicted"/>